<dbReference type="Pfam" id="PF16344">
    <property type="entry name" value="FecR_C"/>
    <property type="match status" value="1"/>
</dbReference>
<dbReference type="Gene3D" id="3.55.50.30">
    <property type="match status" value="1"/>
</dbReference>
<dbReference type="PANTHER" id="PTHR30273:SF2">
    <property type="entry name" value="PROTEIN FECR"/>
    <property type="match status" value="1"/>
</dbReference>
<proteinExistence type="predicted"/>
<keyword evidence="1" id="KW-0472">Membrane</keyword>
<dbReference type="RefSeq" id="WP_072945340.1">
    <property type="nucleotide sequence ID" value="NZ_FQWO01000012.1"/>
</dbReference>
<reference evidence="5" key="1">
    <citation type="submission" date="2016-11" db="EMBL/GenBank/DDBJ databases">
        <authorList>
            <person name="Jaros S."/>
            <person name="Januszkiewicz K."/>
            <person name="Wedrychowicz H."/>
        </authorList>
    </citation>
    <scope>NUCLEOTIDE SEQUENCE [LARGE SCALE GENOMIC DNA]</scope>
    <source>
        <strain evidence="5">DSM 19729</strain>
    </source>
</reference>
<evidence type="ECO:0000313" key="6">
    <source>
        <dbReference type="Proteomes" id="UP000184384"/>
    </source>
</evidence>
<dbReference type="InterPro" id="IPR012373">
    <property type="entry name" value="Ferrdict_sens_TM"/>
</dbReference>
<keyword evidence="1" id="KW-0812">Transmembrane</keyword>
<keyword evidence="1" id="KW-1133">Transmembrane helix</keyword>
<dbReference type="PANTHER" id="PTHR30273">
    <property type="entry name" value="PERIPLASMIC SIGNAL SENSOR AND SIGMA FACTOR ACTIVATOR FECR-RELATED"/>
    <property type="match status" value="1"/>
</dbReference>
<dbReference type="Proteomes" id="UP000184384">
    <property type="component" value="Unassembled WGS sequence"/>
</dbReference>
<organism evidence="5 6">
    <name type="scientific">Flavobacterium granuli</name>
    <dbReference type="NCBI Taxonomy" id="280093"/>
    <lineage>
        <taxon>Bacteria</taxon>
        <taxon>Pseudomonadati</taxon>
        <taxon>Bacteroidota</taxon>
        <taxon>Flavobacteriia</taxon>
        <taxon>Flavobacteriales</taxon>
        <taxon>Flavobacteriaceae</taxon>
        <taxon>Flavobacterium</taxon>
    </lineage>
</organism>
<keyword evidence="7" id="KW-1185">Reference proteome</keyword>
<dbReference type="Pfam" id="PF04773">
    <property type="entry name" value="FecR"/>
    <property type="match status" value="1"/>
</dbReference>
<reference evidence="4 7" key="3">
    <citation type="submission" date="2018-03" db="EMBL/GenBank/DDBJ databases">
        <title>Genomic Encyclopedia of Archaeal and Bacterial Type Strains, Phase II (KMG-II): from individual species to whole genera.</title>
        <authorList>
            <person name="Goeker M."/>
        </authorList>
    </citation>
    <scope>NUCLEOTIDE SEQUENCE [LARGE SCALE GENOMIC DNA]</scope>
    <source>
        <strain evidence="4 7">DSM 17797</strain>
    </source>
</reference>
<accession>A0A1M5SKF8</accession>
<feature type="domain" description="Protein FecR C-terminal" evidence="3">
    <location>
        <begin position="309"/>
        <end position="378"/>
    </location>
</feature>
<sequence>MKDIFNISTLIVKKKLKSLSDSEESRLKQLKKEFPLSKEVDFDAVVQKITDYSNIDKDKAWQAVLKKYKKRQTKPVFLLTTQPFLKYAAILLCLLGLTYYFVANQQAVEVIPKDAIVLQLENGDSKIISANGEEKILNSDGELVGVQKESELVYANDLKSKKLVYNELKIPFGKTFQLVLSDGTKVHLNSGSSLKFPVTFIKGNKRMVFLSGEAYFEVSKDKLHPFIVHSNGVDVKVLGTKFNVSSYAEDKDINTVLVEGSVQVYDRTAPEHKSIIEPGEKASFNRVNKNIAITKVDVNLYTSWTNGQLVFKGVRFQDMIIKLERAYNVSISSNNKDLNEEIFSANFDLGVDNVEDVLYYISRSHPFDFTRTGNKIIINK</sequence>
<dbReference type="FunFam" id="2.60.120.1440:FF:000001">
    <property type="entry name" value="Putative anti-sigma factor"/>
    <property type="match status" value="1"/>
</dbReference>
<protein>
    <submittedName>
        <fullName evidence="5">FecR family protein</fullName>
    </submittedName>
</protein>
<feature type="domain" description="FecR protein" evidence="2">
    <location>
        <begin position="173"/>
        <end position="263"/>
    </location>
</feature>
<evidence type="ECO:0000313" key="7">
    <source>
        <dbReference type="Proteomes" id="UP000237771"/>
    </source>
</evidence>
<dbReference type="STRING" id="280093.SAMN05443373_11234"/>
<evidence type="ECO:0000313" key="5">
    <source>
        <dbReference type="EMBL" id="SHH38981.1"/>
    </source>
</evidence>
<dbReference type="Gene3D" id="2.60.120.1440">
    <property type="match status" value="1"/>
</dbReference>
<feature type="transmembrane region" description="Helical" evidence="1">
    <location>
        <begin position="76"/>
        <end position="102"/>
    </location>
</feature>
<evidence type="ECO:0000256" key="1">
    <source>
        <dbReference type="SAM" id="Phobius"/>
    </source>
</evidence>
<dbReference type="InterPro" id="IPR032508">
    <property type="entry name" value="FecR_C"/>
</dbReference>
<evidence type="ECO:0000313" key="4">
    <source>
        <dbReference type="EMBL" id="PRZ21019.1"/>
    </source>
</evidence>
<dbReference type="EMBL" id="FQWO01000012">
    <property type="protein sequence ID" value="SHH38981.1"/>
    <property type="molecule type" value="Genomic_DNA"/>
</dbReference>
<dbReference type="AlphaFoldDB" id="A0A1M5SKF8"/>
<dbReference type="InterPro" id="IPR006860">
    <property type="entry name" value="FecR"/>
</dbReference>
<evidence type="ECO:0000259" key="3">
    <source>
        <dbReference type="Pfam" id="PF16344"/>
    </source>
</evidence>
<evidence type="ECO:0000259" key="2">
    <source>
        <dbReference type="Pfam" id="PF04773"/>
    </source>
</evidence>
<gene>
    <name evidence="4" type="ORF">BC624_11035</name>
    <name evidence="5" type="ORF">SAMN05443373_11234</name>
</gene>
<dbReference type="GO" id="GO:0016989">
    <property type="term" value="F:sigma factor antagonist activity"/>
    <property type="evidence" value="ECO:0007669"/>
    <property type="project" value="TreeGrafter"/>
</dbReference>
<dbReference type="OrthoDB" id="651134at2"/>
<dbReference type="EMBL" id="PVUB01000010">
    <property type="protein sequence ID" value="PRZ21019.1"/>
    <property type="molecule type" value="Genomic_DNA"/>
</dbReference>
<reference evidence="6" key="2">
    <citation type="submission" date="2016-11" db="EMBL/GenBank/DDBJ databases">
        <authorList>
            <person name="Varghese N."/>
            <person name="Submissions S."/>
        </authorList>
    </citation>
    <scope>NUCLEOTIDE SEQUENCE [LARGE SCALE GENOMIC DNA]</scope>
    <source>
        <strain evidence="6">DSM 19729</strain>
    </source>
</reference>
<dbReference type="Proteomes" id="UP000237771">
    <property type="component" value="Unassembled WGS sequence"/>
</dbReference>
<name>A0A1M5SKF8_9FLAO</name>